<evidence type="ECO:0000313" key="1">
    <source>
        <dbReference type="EMBL" id="GIG33011.1"/>
    </source>
</evidence>
<dbReference type="AlphaFoldDB" id="A0A7Y9K0Z0"/>
<dbReference type="Proteomes" id="UP000618382">
    <property type="component" value="Unassembled WGS sequence"/>
</dbReference>
<gene>
    <name evidence="2" type="ORF">BKA21_003334</name>
    <name evidence="1" type="ORF">Col01nite_21700</name>
</gene>
<keyword evidence="4" id="KW-1185">Reference proteome</keyword>
<organism evidence="2 3">
    <name type="scientific">Cellulomonas oligotrophica</name>
    <dbReference type="NCBI Taxonomy" id="931536"/>
    <lineage>
        <taxon>Bacteria</taxon>
        <taxon>Bacillati</taxon>
        <taxon>Actinomycetota</taxon>
        <taxon>Actinomycetes</taxon>
        <taxon>Micrococcales</taxon>
        <taxon>Cellulomonadaceae</taxon>
        <taxon>Cellulomonas</taxon>
    </lineage>
</organism>
<accession>A0A7Y9K0Z0</accession>
<dbReference type="EMBL" id="JACCBK010000001">
    <property type="protein sequence ID" value="NYD87785.1"/>
    <property type="molecule type" value="Genomic_DNA"/>
</dbReference>
<dbReference type="Gene3D" id="3.40.50.300">
    <property type="entry name" value="P-loop containing nucleotide triphosphate hydrolases"/>
    <property type="match status" value="1"/>
</dbReference>
<dbReference type="RefSeq" id="WP_140460107.1">
    <property type="nucleotide sequence ID" value="NZ_BAABFI010000010.1"/>
</dbReference>
<evidence type="ECO:0000313" key="3">
    <source>
        <dbReference type="Proteomes" id="UP000577956"/>
    </source>
</evidence>
<evidence type="ECO:0000313" key="2">
    <source>
        <dbReference type="EMBL" id="NYD87785.1"/>
    </source>
</evidence>
<proteinExistence type="predicted"/>
<protein>
    <recommendedName>
        <fullName evidence="5">Terminase</fullName>
    </recommendedName>
</protein>
<dbReference type="Proteomes" id="UP000577956">
    <property type="component" value="Unassembled WGS sequence"/>
</dbReference>
<dbReference type="EMBL" id="BONN01000005">
    <property type="protein sequence ID" value="GIG33011.1"/>
    <property type="molecule type" value="Genomic_DNA"/>
</dbReference>
<evidence type="ECO:0008006" key="5">
    <source>
        <dbReference type="Google" id="ProtNLM"/>
    </source>
</evidence>
<dbReference type="InterPro" id="IPR027417">
    <property type="entry name" value="P-loop_NTPase"/>
</dbReference>
<reference evidence="1 4" key="2">
    <citation type="submission" date="2021-01" db="EMBL/GenBank/DDBJ databases">
        <title>Whole genome shotgun sequence of Cellulomonas oligotrophica NBRC 109435.</title>
        <authorList>
            <person name="Komaki H."/>
            <person name="Tamura T."/>
        </authorList>
    </citation>
    <scope>NUCLEOTIDE SEQUENCE [LARGE SCALE GENOMIC DNA]</scope>
    <source>
        <strain evidence="1 4">NBRC 109435</strain>
    </source>
</reference>
<comment type="caution">
    <text evidence="2">The sequence shown here is derived from an EMBL/GenBank/DDBJ whole genome shotgun (WGS) entry which is preliminary data.</text>
</comment>
<name>A0A7Y9K0Z0_9CELL</name>
<reference evidence="2 3" key="1">
    <citation type="submission" date="2020-07" db="EMBL/GenBank/DDBJ databases">
        <title>Sequencing the genomes of 1000 actinobacteria strains.</title>
        <authorList>
            <person name="Klenk H.-P."/>
        </authorList>
    </citation>
    <scope>NUCLEOTIDE SEQUENCE [LARGE SCALE GENOMIC DNA]</scope>
    <source>
        <strain evidence="2 3">DSM 24482</strain>
    </source>
</reference>
<sequence>MTASAAALAVPPDFHTAPERLETLGPEVGDLARSVGFAPYPEQQLALDDTFALDDRGRSAAFEVAVVCARQNLKTGFFKQAALGWLFLLDLPLIVWSAHEFDTAQEAFRDMEALIEGSDMLRRRVRKIHRGNGDEAIELLSGARLKFKARTSGGGRGLTGHRVVLDEAFALKPAHMGALLPTLSAVPDPQVLYGSSAGLLASDILRGVRDRGRAGAPSLAYLEWCSLRRPCLSETCAHMPGTAGCVLDDIELWRHANPVHARRDPDLPVVRMLRGSLPPSEFMRECLGWWDDPVGAGSSGIDPADWAARADPTSRRAGTIALGIAQSPDRATVSIGLAGRRADGDVHVELIEHRRSSTTWVAPRVRELVDRHDVAGVLIDPMSPAAGLVPDLEREGIEVEVVRVGDLAAGCGRVFDGVKAETLHHIGGQTELNAAVGAAGVRPLQRGGWLWRQVGEAPIEPLWAITLALVQLGGDYDVMDSIG</sequence>
<evidence type="ECO:0000313" key="4">
    <source>
        <dbReference type="Proteomes" id="UP000618382"/>
    </source>
</evidence>